<accession>A0A8S1X5I8</accession>
<dbReference type="EMBL" id="CAJJDP010000111">
    <property type="protein sequence ID" value="CAD8196130.1"/>
    <property type="molecule type" value="Genomic_DNA"/>
</dbReference>
<dbReference type="AlphaFoldDB" id="A0A8S1X5I8"/>
<evidence type="ECO:0000313" key="2">
    <source>
        <dbReference type="Proteomes" id="UP000683925"/>
    </source>
</evidence>
<organism evidence="1 2">
    <name type="scientific">Paramecium octaurelia</name>
    <dbReference type="NCBI Taxonomy" id="43137"/>
    <lineage>
        <taxon>Eukaryota</taxon>
        <taxon>Sar</taxon>
        <taxon>Alveolata</taxon>
        <taxon>Ciliophora</taxon>
        <taxon>Intramacronucleata</taxon>
        <taxon>Oligohymenophorea</taxon>
        <taxon>Peniculida</taxon>
        <taxon>Parameciidae</taxon>
        <taxon>Paramecium</taxon>
    </lineage>
</organism>
<dbReference type="Proteomes" id="UP000683925">
    <property type="component" value="Unassembled WGS sequence"/>
</dbReference>
<keyword evidence="2" id="KW-1185">Reference proteome</keyword>
<reference evidence="1" key="1">
    <citation type="submission" date="2021-01" db="EMBL/GenBank/DDBJ databases">
        <authorList>
            <consortium name="Genoscope - CEA"/>
            <person name="William W."/>
        </authorList>
    </citation>
    <scope>NUCLEOTIDE SEQUENCE</scope>
</reference>
<gene>
    <name evidence="1" type="ORF">POCTA_138.1.T1110010</name>
</gene>
<name>A0A8S1X5I8_PAROT</name>
<sequence>MSIIKDLLGQYQLEGNSTEHRFRNYQKFEKENEEYYPKVRSKTTLQNLNEKVDDIGDKSQRDETFGLSINYLPRYMRQYRCCNYLNKISNLNGDIISSRVTKISTFKILTINQLTRKSYIWQMGGKTQIRRQILLQK</sequence>
<evidence type="ECO:0000313" key="1">
    <source>
        <dbReference type="EMBL" id="CAD8196130.1"/>
    </source>
</evidence>
<protein>
    <submittedName>
        <fullName evidence="1">Uncharacterized protein</fullName>
    </submittedName>
</protein>
<proteinExistence type="predicted"/>
<comment type="caution">
    <text evidence="1">The sequence shown here is derived from an EMBL/GenBank/DDBJ whole genome shotgun (WGS) entry which is preliminary data.</text>
</comment>